<organism evidence="2 3">
    <name type="scientific">Spirosoma utsteinense</name>
    <dbReference type="NCBI Taxonomy" id="2585773"/>
    <lineage>
        <taxon>Bacteria</taxon>
        <taxon>Pseudomonadati</taxon>
        <taxon>Bacteroidota</taxon>
        <taxon>Cytophagia</taxon>
        <taxon>Cytophagales</taxon>
        <taxon>Cytophagaceae</taxon>
        <taxon>Spirosoma</taxon>
    </lineage>
</organism>
<sequence length="97" mass="10596">MTLTQLTSNHFQRINYRAGETATQIGLIATQAVSYCPISRMPADKVHSFYQRMLPSMPINERPCTFSGKRSPVAVTTTPVNFSPGTHPSASVTVPVT</sequence>
<accession>A0ABR6WD03</accession>
<comment type="caution">
    <text evidence="2">The sequence shown here is derived from an EMBL/GenBank/DDBJ whole genome shotgun (WGS) entry which is preliminary data.</text>
</comment>
<evidence type="ECO:0000256" key="1">
    <source>
        <dbReference type="SAM" id="MobiDB-lite"/>
    </source>
</evidence>
<evidence type="ECO:0000313" key="2">
    <source>
        <dbReference type="EMBL" id="MBC3794450.1"/>
    </source>
</evidence>
<dbReference type="Proteomes" id="UP000700732">
    <property type="component" value="Unassembled WGS sequence"/>
</dbReference>
<proteinExistence type="predicted"/>
<dbReference type="EMBL" id="VFIA01000046">
    <property type="protein sequence ID" value="MBC3794450.1"/>
    <property type="molecule type" value="Genomic_DNA"/>
</dbReference>
<keyword evidence="3" id="KW-1185">Reference proteome</keyword>
<feature type="region of interest" description="Disordered" evidence="1">
    <location>
        <begin position="78"/>
        <end position="97"/>
    </location>
</feature>
<evidence type="ECO:0000313" key="3">
    <source>
        <dbReference type="Proteomes" id="UP000700732"/>
    </source>
</evidence>
<name>A0ABR6WD03_9BACT</name>
<reference evidence="2 3" key="1">
    <citation type="submission" date="2019-06" db="EMBL/GenBank/DDBJ databases">
        <title>Spirosoma utsteinense sp. nov. isolated from Antarctic ice-free soils.</title>
        <authorList>
            <person name="Tahon G."/>
        </authorList>
    </citation>
    <scope>NUCLEOTIDE SEQUENCE [LARGE SCALE GENOMIC DNA]</scope>
    <source>
        <strain evidence="2 3">LMG 31447</strain>
    </source>
</reference>
<protein>
    <submittedName>
        <fullName evidence="2">Uncharacterized protein</fullName>
    </submittedName>
</protein>
<gene>
    <name evidence="2" type="ORF">FH603_4979</name>
</gene>